<feature type="region of interest" description="Disordered" evidence="1">
    <location>
        <begin position="36"/>
        <end position="91"/>
    </location>
</feature>
<name>A0A0D5CKQ9_9MICO</name>
<dbReference type="Proteomes" id="UP000032604">
    <property type="component" value="Chromosome"/>
</dbReference>
<gene>
    <name evidence="2" type="ORF">VO01_12615</name>
</gene>
<organism evidence="2 3">
    <name type="scientific">Clavibacter michiganensis subsp. insidiosus</name>
    <dbReference type="NCBI Taxonomy" id="33014"/>
    <lineage>
        <taxon>Bacteria</taxon>
        <taxon>Bacillati</taxon>
        <taxon>Actinomycetota</taxon>
        <taxon>Actinomycetes</taxon>
        <taxon>Micrococcales</taxon>
        <taxon>Microbacteriaceae</taxon>
        <taxon>Clavibacter</taxon>
    </lineage>
</organism>
<feature type="compositionally biased region" description="Basic and acidic residues" evidence="1">
    <location>
        <begin position="47"/>
        <end position="57"/>
    </location>
</feature>
<dbReference type="AlphaFoldDB" id="A0A0D5CKQ9"/>
<evidence type="ECO:0000313" key="3">
    <source>
        <dbReference type="Proteomes" id="UP000032604"/>
    </source>
</evidence>
<feature type="region of interest" description="Disordered" evidence="1">
    <location>
        <begin position="103"/>
        <end position="140"/>
    </location>
</feature>
<proteinExistence type="predicted"/>
<evidence type="ECO:0000256" key="1">
    <source>
        <dbReference type="SAM" id="MobiDB-lite"/>
    </source>
</evidence>
<sequence>MASVVSRSPVVWRRSGARSSRAAGWKASVWVQAGRSWARPRRSTCRKRPDCGRDAARRAASAASARDRAMPAGPRCTRPTPTSLGRSSSQRCWARRTARAASFAVGTSGSSAKEIHAAQPSPWSTTPTSRPSAASASMSS</sequence>
<dbReference type="HOGENOM" id="CLU_1831604_0_0_11"/>
<dbReference type="EMBL" id="CP011043">
    <property type="protein sequence ID" value="AJW79852.1"/>
    <property type="molecule type" value="Genomic_DNA"/>
</dbReference>
<protein>
    <submittedName>
        <fullName evidence="2">Uncharacterized protein</fullName>
    </submittedName>
</protein>
<feature type="compositionally biased region" description="Polar residues" evidence="1">
    <location>
        <begin position="79"/>
        <end position="91"/>
    </location>
</feature>
<feature type="compositionally biased region" description="Low complexity" evidence="1">
    <location>
        <begin position="117"/>
        <end position="140"/>
    </location>
</feature>
<dbReference type="KEGG" id="cmh:VO01_12615"/>
<accession>A0A0D5CKQ9</accession>
<evidence type="ECO:0000313" key="2">
    <source>
        <dbReference type="EMBL" id="AJW79852.1"/>
    </source>
</evidence>
<reference evidence="2 3" key="1">
    <citation type="journal article" date="2015" name="Genome Announc.">
        <title>Complete Genome Sequence of Clavibacter michiganensis subsp. insidiosus R1-1 Using PacBio Single-Molecule Real-Time Technology.</title>
        <authorList>
            <person name="Lu Y."/>
            <person name="Samac D.A."/>
            <person name="Glazebrook J."/>
            <person name="Ishimaru C.A."/>
        </authorList>
    </citation>
    <scope>NUCLEOTIDE SEQUENCE [LARGE SCALE GENOMIC DNA]</scope>
    <source>
        <strain evidence="2 3">R1-1</strain>
    </source>
</reference>